<dbReference type="PANTHER" id="PTHR23065:SF51">
    <property type="entry name" value="PROLINE-SERINE-THREONINE PHOSPHATASE-INTERACTING PROTEIN 1"/>
    <property type="match status" value="1"/>
</dbReference>
<dbReference type="AlphaFoldDB" id="A0A4Z2GW78"/>
<reference evidence="4 5" key="1">
    <citation type="submission" date="2019-03" db="EMBL/GenBank/DDBJ databases">
        <title>First draft genome of Liparis tanakae, snailfish: a comprehensive survey of snailfish specific genes.</title>
        <authorList>
            <person name="Kim W."/>
            <person name="Song I."/>
            <person name="Jeong J.-H."/>
            <person name="Kim D."/>
            <person name="Kim S."/>
            <person name="Ryu S."/>
            <person name="Song J.Y."/>
            <person name="Lee S.K."/>
        </authorList>
    </citation>
    <scope>NUCLEOTIDE SEQUENCE [LARGE SCALE GENOMIC DNA]</scope>
    <source>
        <tissue evidence="4">Muscle</tissue>
    </source>
</reference>
<dbReference type="SMART" id="SM00326">
    <property type="entry name" value="SH3"/>
    <property type="match status" value="1"/>
</dbReference>
<dbReference type="SUPFAM" id="SSF50044">
    <property type="entry name" value="SH3-domain"/>
    <property type="match status" value="1"/>
</dbReference>
<dbReference type="SMART" id="SM00055">
    <property type="entry name" value="FCH"/>
    <property type="match status" value="1"/>
</dbReference>
<proteinExistence type="predicted"/>
<dbReference type="EMBL" id="SRLO01000415">
    <property type="protein sequence ID" value="TNN57023.1"/>
    <property type="molecule type" value="Genomic_DNA"/>
</dbReference>
<name>A0A4Z2GW78_9TELE</name>
<dbReference type="GO" id="GO:0030041">
    <property type="term" value="P:actin filament polymerization"/>
    <property type="evidence" value="ECO:0007669"/>
    <property type="project" value="TreeGrafter"/>
</dbReference>
<gene>
    <name evidence="4" type="primary">Pstpip1</name>
    <name evidence="4" type="ORF">EYF80_032744</name>
</gene>
<accession>A0A4Z2GW78</accession>
<dbReference type="InterPro" id="IPR030777">
    <property type="entry name" value="PSTPIP1_SH3"/>
</dbReference>
<evidence type="ECO:0000313" key="5">
    <source>
        <dbReference type="Proteomes" id="UP000314294"/>
    </source>
</evidence>
<sequence length="351" mass="39390">MSLLFKDAFWGVDFISNTGYETISLRLNDGRRTCKDMEELLKMRASAEEKYGKELVTIARKAGELENVGNFHIQLSTSLKEEAKSMEQFRERQKEHKKKFDVIMEKVQKTKVSLFKKTIDSKRSYDQRCREADEAEQTAEKMASASTATPKQIEKIFQQQEEDRLSVLRNALWVHCNQLSMQCVKDDECYEDVRTTLEKFDIIADINSFVETKSTGSTPSAPIEFEGFYEKDAADDRNGSTGFVGVVMKRFSNLLQSNCSIGSKWNINEVVAQPAAGKSDGVYASINECPGSQTGSEGYKVVYNYVAQGNDELSVSVGDAVVVIDQGEDGWWTVKRNGLTGLVPGSYLAKE</sequence>
<dbReference type="InterPro" id="IPR001452">
    <property type="entry name" value="SH3_domain"/>
</dbReference>
<dbReference type="OrthoDB" id="10255964at2759"/>
<dbReference type="Gene3D" id="2.30.30.40">
    <property type="entry name" value="SH3 Domains"/>
    <property type="match status" value="1"/>
</dbReference>
<comment type="caution">
    <text evidence="4">The sequence shown here is derived from an EMBL/GenBank/DDBJ whole genome shotgun (WGS) entry which is preliminary data.</text>
</comment>
<dbReference type="Pfam" id="PF00611">
    <property type="entry name" value="FCH"/>
    <property type="match status" value="1"/>
</dbReference>
<dbReference type="SUPFAM" id="SSF103657">
    <property type="entry name" value="BAR/IMD domain-like"/>
    <property type="match status" value="1"/>
</dbReference>
<dbReference type="GO" id="GO:0005884">
    <property type="term" value="C:actin filament"/>
    <property type="evidence" value="ECO:0007669"/>
    <property type="project" value="TreeGrafter"/>
</dbReference>
<evidence type="ECO:0000259" key="3">
    <source>
        <dbReference type="PROSITE" id="PS50002"/>
    </source>
</evidence>
<keyword evidence="1 2" id="KW-0728">SH3 domain</keyword>
<dbReference type="Gene3D" id="1.20.1270.60">
    <property type="entry name" value="Arfaptin homology (AH) domain/BAR domain"/>
    <property type="match status" value="1"/>
</dbReference>
<dbReference type="InterPro" id="IPR001060">
    <property type="entry name" value="FCH_dom"/>
</dbReference>
<evidence type="ECO:0000256" key="2">
    <source>
        <dbReference type="PROSITE-ProRule" id="PRU00192"/>
    </source>
</evidence>
<organism evidence="4 5">
    <name type="scientific">Liparis tanakae</name>
    <name type="common">Tanaka's snailfish</name>
    <dbReference type="NCBI Taxonomy" id="230148"/>
    <lineage>
        <taxon>Eukaryota</taxon>
        <taxon>Metazoa</taxon>
        <taxon>Chordata</taxon>
        <taxon>Craniata</taxon>
        <taxon>Vertebrata</taxon>
        <taxon>Euteleostomi</taxon>
        <taxon>Actinopterygii</taxon>
        <taxon>Neopterygii</taxon>
        <taxon>Teleostei</taxon>
        <taxon>Neoteleostei</taxon>
        <taxon>Acanthomorphata</taxon>
        <taxon>Eupercaria</taxon>
        <taxon>Perciformes</taxon>
        <taxon>Cottioidei</taxon>
        <taxon>Cottales</taxon>
        <taxon>Liparidae</taxon>
        <taxon>Liparis</taxon>
    </lineage>
</organism>
<dbReference type="GO" id="GO:0005737">
    <property type="term" value="C:cytoplasm"/>
    <property type="evidence" value="ECO:0007669"/>
    <property type="project" value="TreeGrafter"/>
</dbReference>
<dbReference type="GO" id="GO:0051015">
    <property type="term" value="F:actin filament binding"/>
    <property type="evidence" value="ECO:0007669"/>
    <property type="project" value="TreeGrafter"/>
</dbReference>
<feature type="domain" description="SH3" evidence="3">
    <location>
        <begin position="294"/>
        <end position="351"/>
    </location>
</feature>
<dbReference type="CDD" id="cd11824">
    <property type="entry name" value="SH3_PSTPIP1"/>
    <property type="match status" value="1"/>
</dbReference>
<keyword evidence="5" id="KW-1185">Reference proteome</keyword>
<dbReference type="GO" id="GO:0005886">
    <property type="term" value="C:plasma membrane"/>
    <property type="evidence" value="ECO:0007669"/>
    <property type="project" value="TreeGrafter"/>
</dbReference>
<dbReference type="InterPro" id="IPR027267">
    <property type="entry name" value="AH/BAR_dom_sf"/>
</dbReference>
<dbReference type="Proteomes" id="UP000314294">
    <property type="component" value="Unassembled WGS sequence"/>
</dbReference>
<protein>
    <submittedName>
        <fullName evidence="4">Proline-serine-threonine phosphatase-interacting protein 1</fullName>
    </submittedName>
</protein>
<dbReference type="InterPro" id="IPR036028">
    <property type="entry name" value="SH3-like_dom_sf"/>
</dbReference>
<evidence type="ECO:0000256" key="1">
    <source>
        <dbReference type="ARBA" id="ARBA00022443"/>
    </source>
</evidence>
<dbReference type="PANTHER" id="PTHR23065">
    <property type="entry name" value="PROLINE-SERINE-THREONINE PHOSPHATASE INTERACTING PROTEIN 1"/>
    <property type="match status" value="1"/>
</dbReference>
<dbReference type="Pfam" id="PF14604">
    <property type="entry name" value="SH3_9"/>
    <property type="match status" value="1"/>
</dbReference>
<dbReference type="PROSITE" id="PS50002">
    <property type="entry name" value="SH3"/>
    <property type="match status" value="1"/>
</dbReference>
<evidence type="ECO:0000313" key="4">
    <source>
        <dbReference type="EMBL" id="TNN57023.1"/>
    </source>
</evidence>